<evidence type="ECO:0000259" key="6">
    <source>
        <dbReference type="Pfam" id="PF04545"/>
    </source>
</evidence>
<proteinExistence type="predicted"/>
<gene>
    <name evidence="7" type="ORF">E7V67_022415</name>
</gene>
<dbReference type="InterPro" id="IPR007630">
    <property type="entry name" value="RNA_pol_sigma70_r4"/>
</dbReference>
<keyword evidence="4" id="KW-0804">Transcription</keyword>
<dbReference type="Pfam" id="PF04542">
    <property type="entry name" value="Sigma70_r2"/>
    <property type="match status" value="1"/>
</dbReference>
<dbReference type="EMBL" id="CP136508">
    <property type="protein sequence ID" value="WUR12429.1"/>
    <property type="molecule type" value="Genomic_DNA"/>
</dbReference>
<dbReference type="InterPro" id="IPR000943">
    <property type="entry name" value="RNA_pol_sigma70"/>
</dbReference>
<dbReference type="InterPro" id="IPR013324">
    <property type="entry name" value="RNA_pol_sigma_r3/r4-like"/>
</dbReference>
<dbReference type="NCBIfam" id="TIGR02937">
    <property type="entry name" value="sigma70-ECF"/>
    <property type="match status" value="1"/>
</dbReference>
<evidence type="ECO:0000259" key="5">
    <source>
        <dbReference type="Pfam" id="PF04542"/>
    </source>
</evidence>
<evidence type="ECO:0000313" key="8">
    <source>
        <dbReference type="Proteomes" id="UP000321323"/>
    </source>
</evidence>
<keyword evidence="1" id="KW-0805">Transcription regulation</keyword>
<keyword evidence="3" id="KW-0238">DNA-binding</keyword>
<accession>A0ABZ1UID6</accession>
<dbReference type="Pfam" id="PF04545">
    <property type="entry name" value="Sigma70_r4"/>
    <property type="match status" value="1"/>
</dbReference>
<protein>
    <submittedName>
        <fullName evidence="7">Sigma-70 family RNA polymerase sigma factor</fullName>
    </submittedName>
</protein>
<dbReference type="InterPro" id="IPR007627">
    <property type="entry name" value="RNA_pol_sigma70_r2"/>
</dbReference>
<evidence type="ECO:0000256" key="3">
    <source>
        <dbReference type="ARBA" id="ARBA00023125"/>
    </source>
</evidence>
<dbReference type="CDD" id="cd06171">
    <property type="entry name" value="Sigma70_r4"/>
    <property type="match status" value="1"/>
</dbReference>
<dbReference type="Gene3D" id="1.10.1740.10">
    <property type="match status" value="1"/>
</dbReference>
<feature type="domain" description="RNA polymerase sigma-70 region 4" evidence="6">
    <location>
        <begin position="193"/>
        <end position="240"/>
    </location>
</feature>
<dbReference type="InterPro" id="IPR013325">
    <property type="entry name" value="RNA_pol_sigma_r2"/>
</dbReference>
<organism evidence="7 8">
    <name type="scientific">[Empedobacter] haloabium</name>
    <dbReference type="NCBI Taxonomy" id="592317"/>
    <lineage>
        <taxon>Bacteria</taxon>
        <taxon>Pseudomonadati</taxon>
        <taxon>Pseudomonadota</taxon>
        <taxon>Betaproteobacteria</taxon>
        <taxon>Burkholderiales</taxon>
        <taxon>Oxalobacteraceae</taxon>
        <taxon>Telluria group</taxon>
        <taxon>Telluria group incertae sedis</taxon>
    </lineage>
</organism>
<sequence>MNASAYAMVAEPVSADEAPSLWTAFVSGREEGLRQRLIGRYMEFARMLAARMYARRTFLELEFDDFLQYARLGLMEAVDRYDPGQGARFETFAALRINGAILSGIGSYSEVQEQVAARRRVLAERIDGILQPAPRRDDPAALFAHLADLAIGLAVGFALEGTGMVRDGDEPSIEQAYDGIELRQLRARLREMLAGLGERQRKVLSWHYLEQRGFDEIAAHLGVSRSRVSQLHTDGLATLRRQWRLRDVVDWSF</sequence>
<evidence type="ECO:0000256" key="4">
    <source>
        <dbReference type="ARBA" id="ARBA00023163"/>
    </source>
</evidence>
<dbReference type="SUPFAM" id="SSF88659">
    <property type="entry name" value="Sigma3 and sigma4 domains of RNA polymerase sigma factors"/>
    <property type="match status" value="1"/>
</dbReference>
<dbReference type="PANTHER" id="PTHR30385">
    <property type="entry name" value="SIGMA FACTOR F FLAGELLAR"/>
    <property type="match status" value="1"/>
</dbReference>
<evidence type="ECO:0000313" key="7">
    <source>
        <dbReference type="EMBL" id="WUR12429.1"/>
    </source>
</evidence>
<dbReference type="PRINTS" id="PR00046">
    <property type="entry name" value="SIGMA70FCT"/>
</dbReference>
<keyword evidence="8" id="KW-1185">Reference proteome</keyword>
<dbReference type="Proteomes" id="UP000321323">
    <property type="component" value="Chromosome"/>
</dbReference>
<dbReference type="Gene3D" id="1.20.140.160">
    <property type="match status" value="1"/>
</dbReference>
<evidence type="ECO:0000256" key="1">
    <source>
        <dbReference type="ARBA" id="ARBA00023015"/>
    </source>
</evidence>
<reference evidence="7 8" key="1">
    <citation type="journal article" date="2019" name="Int. J. Syst. Evol. Microbiol.">
        <title>The Draft Whole-Genome Sequence of the Antibiotic Producer Empedobacter haloabium ATCC 31962 Provides Indications for Its Taxonomic Reclassification.</title>
        <authorList>
            <person name="Miess H."/>
            <person name="Arlt P."/>
            <person name="Apel A.K."/>
            <person name="Weber T."/>
            <person name="Nieselt K."/>
            <person name="Hanssen F."/>
            <person name="Czemmel S."/>
            <person name="Nahnsen S."/>
            <person name="Gross H."/>
        </authorList>
    </citation>
    <scope>NUCLEOTIDE SEQUENCE [LARGE SCALE GENOMIC DNA]</scope>
    <source>
        <strain evidence="7 8">ATCC 31962</strain>
    </source>
</reference>
<evidence type="ECO:0000256" key="2">
    <source>
        <dbReference type="ARBA" id="ARBA00023082"/>
    </source>
</evidence>
<dbReference type="InterPro" id="IPR014284">
    <property type="entry name" value="RNA_pol_sigma-70_dom"/>
</dbReference>
<name>A0ABZ1UID6_9BURK</name>
<dbReference type="SUPFAM" id="SSF88946">
    <property type="entry name" value="Sigma2 domain of RNA polymerase sigma factors"/>
    <property type="match status" value="1"/>
</dbReference>
<feature type="domain" description="RNA polymerase sigma-70 region 2" evidence="5">
    <location>
        <begin position="38"/>
        <end position="104"/>
    </location>
</feature>
<keyword evidence="2" id="KW-0731">Sigma factor</keyword>